<reference evidence="1 2" key="1">
    <citation type="submission" date="2023-10" db="EMBL/GenBank/DDBJ databases">
        <title>Draft genome sequence of Xylaria bambusicola isolate GMP-LS, the root and basal stem rot pathogen of sugarcane in Indonesia.</title>
        <authorList>
            <person name="Selvaraj P."/>
            <person name="Muralishankar V."/>
            <person name="Muruganantham S."/>
            <person name="Sp S."/>
            <person name="Haryani S."/>
            <person name="Lau K.J.X."/>
            <person name="Naqvi N.I."/>
        </authorList>
    </citation>
    <scope>NUCLEOTIDE SEQUENCE [LARGE SCALE GENOMIC DNA]</scope>
    <source>
        <strain evidence="1">GMP-LS</strain>
    </source>
</reference>
<accession>A0AAN7ZA61</accession>
<proteinExistence type="predicted"/>
<organism evidence="1 2">
    <name type="scientific">Xylaria bambusicola</name>
    <dbReference type="NCBI Taxonomy" id="326684"/>
    <lineage>
        <taxon>Eukaryota</taxon>
        <taxon>Fungi</taxon>
        <taxon>Dikarya</taxon>
        <taxon>Ascomycota</taxon>
        <taxon>Pezizomycotina</taxon>
        <taxon>Sordariomycetes</taxon>
        <taxon>Xylariomycetidae</taxon>
        <taxon>Xylariales</taxon>
        <taxon>Xylariaceae</taxon>
        <taxon>Xylaria</taxon>
    </lineage>
</organism>
<dbReference type="AlphaFoldDB" id="A0AAN7ZA61"/>
<keyword evidence="2" id="KW-1185">Reference proteome</keyword>
<protein>
    <submittedName>
        <fullName evidence="1">Uncharacterized protein</fullName>
    </submittedName>
</protein>
<dbReference type="Proteomes" id="UP001305414">
    <property type="component" value="Unassembled WGS sequence"/>
</dbReference>
<comment type="caution">
    <text evidence="1">The sequence shown here is derived from an EMBL/GenBank/DDBJ whole genome shotgun (WGS) entry which is preliminary data.</text>
</comment>
<name>A0AAN7ZA61_9PEZI</name>
<evidence type="ECO:0000313" key="2">
    <source>
        <dbReference type="Proteomes" id="UP001305414"/>
    </source>
</evidence>
<evidence type="ECO:0000313" key="1">
    <source>
        <dbReference type="EMBL" id="KAK5635932.1"/>
    </source>
</evidence>
<dbReference type="EMBL" id="JAWHQM010000059">
    <property type="protein sequence ID" value="KAK5635932.1"/>
    <property type="molecule type" value="Genomic_DNA"/>
</dbReference>
<sequence length="118" mass="12931">MDNGAEAGPRRPARAVLNDIGRLKVFVRNTGDVLTLYVLEILEGSDGEIRYSCSHGDDVTLGSYYTRDGLAIGKTQMPALDHMAKHDIFGTGQIRQNNGPRASQDGLKRYAVILQRAN</sequence>
<gene>
    <name evidence="1" type="ORF">RRF57_011644</name>
</gene>